<evidence type="ECO:0000313" key="3">
    <source>
        <dbReference type="Proteomes" id="UP000180098"/>
    </source>
</evidence>
<dbReference type="EMBL" id="MLQQ01000001">
    <property type="protein sequence ID" value="OIJ15962.1"/>
    <property type="molecule type" value="Genomic_DNA"/>
</dbReference>
<dbReference type="InterPro" id="IPR015272">
    <property type="entry name" value="MoadD_C"/>
</dbReference>
<dbReference type="OrthoDB" id="2468967at2"/>
<organism evidence="2 3">
    <name type="scientific">Anaerobacillus arseniciselenatis</name>
    <dbReference type="NCBI Taxonomy" id="85682"/>
    <lineage>
        <taxon>Bacteria</taxon>
        <taxon>Bacillati</taxon>
        <taxon>Bacillota</taxon>
        <taxon>Bacilli</taxon>
        <taxon>Bacillales</taxon>
        <taxon>Bacillaceae</taxon>
        <taxon>Anaerobacillus</taxon>
    </lineage>
</organism>
<evidence type="ECO:0000313" key="2">
    <source>
        <dbReference type="EMBL" id="OIJ15962.1"/>
    </source>
</evidence>
<feature type="domain" description="Molybdopterin cofactor biosynthesis MoaD-related C-terminal" evidence="1">
    <location>
        <begin position="4"/>
        <end position="89"/>
    </location>
</feature>
<protein>
    <recommendedName>
        <fullName evidence="1">Molybdopterin cofactor biosynthesis MoaD-related C-terminal domain-containing protein</fullName>
    </recommendedName>
</protein>
<gene>
    <name evidence="2" type="ORF">BKP35_02965</name>
</gene>
<dbReference type="InterPro" id="IPR036473">
    <property type="entry name" value="Mopterin_CF_MoaD-rel_C_sf"/>
</dbReference>
<sequence>MIKKQLEIRGISRVELSKYLLQIGASKEDSTSTSSYKGNGWSCKLSCEESFRMFQSNIPKVFVTFEAIESTTLEGVITKFRKKTFRAGG</sequence>
<proteinExistence type="predicted"/>
<dbReference type="RefSeq" id="WP_071311887.1">
    <property type="nucleotide sequence ID" value="NZ_MLQQ01000001.1"/>
</dbReference>
<name>A0A1S2LTV1_9BACI</name>
<keyword evidence="3" id="KW-1185">Reference proteome</keyword>
<comment type="caution">
    <text evidence="2">The sequence shown here is derived from an EMBL/GenBank/DDBJ whole genome shotgun (WGS) entry which is preliminary data.</text>
</comment>
<dbReference type="Pfam" id="PF09189">
    <property type="entry name" value="MoaD_arch"/>
    <property type="match status" value="1"/>
</dbReference>
<evidence type="ECO:0000259" key="1">
    <source>
        <dbReference type="Pfam" id="PF09189"/>
    </source>
</evidence>
<accession>A0A1S2LTV1</accession>
<dbReference type="Gene3D" id="3.30.1370.80">
    <property type="entry name" value="Molybdopterin cofactor biosynthesis MoaD-related, C-terminal domain"/>
    <property type="match status" value="1"/>
</dbReference>
<dbReference type="AlphaFoldDB" id="A0A1S2LTV1"/>
<reference evidence="2 3" key="1">
    <citation type="submission" date="2016-10" db="EMBL/GenBank/DDBJ databases">
        <title>Draft genome sequences of four alkaliphilic bacteria belonging to the Anaerobacillus genus.</title>
        <authorList>
            <person name="Bassil N.M."/>
            <person name="Lloyd J.R."/>
        </authorList>
    </citation>
    <scope>NUCLEOTIDE SEQUENCE [LARGE SCALE GENOMIC DNA]</scope>
    <source>
        <strain evidence="2 3">DSM 15340</strain>
    </source>
</reference>
<dbReference type="Proteomes" id="UP000180098">
    <property type="component" value="Unassembled WGS sequence"/>
</dbReference>